<feature type="compositionally biased region" description="Basic and acidic residues" evidence="1">
    <location>
        <begin position="33"/>
        <end position="48"/>
    </location>
</feature>
<dbReference type="EMBL" id="JAHWGI010001324">
    <property type="protein sequence ID" value="KAK3928222.1"/>
    <property type="molecule type" value="Genomic_DNA"/>
</dbReference>
<protein>
    <submittedName>
        <fullName evidence="2">Serine/threonine-protein kinase</fullName>
    </submittedName>
</protein>
<proteinExistence type="predicted"/>
<keyword evidence="2" id="KW-0808">Transferase</keyword>
<dbReference type="PANTHER" id="PTHR10773">
    <property type="entry name" value="DNA-DIRECTED RNA POLYMERASES I, II, AND III SUBUNIT RPABC2"/>
    <property type="match status" value="1"/>
</dbReference>
<accession>A0AAE1LS06</accession>
<dbReference type="AlphaFoldDB" id="A0AAE1LS06"/>
<reference evidence="2" key="1">
    <citation type="submission" date="2021-07" db="EMBL/GenBank/DDBJ databases">
        <authorList>
            <person name="Catto M.A."/>
            <person name="Jacobson A."/>
            <person name="Kennedy G."/>
            <person name="Labadie P."/>
            <person name="Hunt B.G."/>
            <person name="Srinivasan R."/>
        </authorList>
    </citation>
    <scope>NUCLEOTIDE SEQUENCE</scope>
    <source>
        <strain evidence="2">PL_HMW_Pooled</strain>
        <tissue evidence="2">Head</tissue>
    </source>
</reference>
<gene>
    <name evidence="2" type="ORF">KUF71_000492</name>
</gene>
<evidence type="ECO:0000313" key="2">
    <source>
        <dbReference type="EMBL" id="KAK3928222.1"/>
    </source>
</evidence>
<reference evidence="2" key="2">
    <citation type="journal article" date="2023" name="BMC Genomics">
        <title>Pest status, molecular evolution, and epigenetic factors derived from the genome assembly of Frankliniella fusca, a thysanopteran phytovirus vector.</title>
        <authorList>
            <person name="Catto M.A."/>
            <person name="Labadie P.E."/>
            <person name="Jacobson A.L."/>
            <person name="Kennedy G.G."/>
            <person name="Srinivasan R."/>
            <person name="Hunt B.G."/>
        </authorList>
    </citation>
    <scope>NUCLEOTIDE SEQUENCE</scope>
    <source>
        <strain evidence="2">PL_HMW_Pooled</strain>
    </source>
</reference>
<dbReference type="GO" id="GO:0016301">
    <property type="term" value="F:kinase activity"/>
    <property type="evidence" value="ECO:0007669"/>
    <property type="project" value="UniProtKB-KW"/>
</dbReference>
<evidence type="ECO:0000313" key="3">
    <source>
        <dbReference type="Proteomes" id="UP001219518"/>
    </source>
</evidence>
<name>A0AAE1LS06_9NEOP</name>
<evidence type="ECO:0000256" key="1">
    <source>
        <dbReference type="SAM" id="MobiDB-lite"/>
    </source>
</evidence>
<organism evidence="2 3">
    <name type="scientific">Frankliniella fusca</name>
    <dbReference type="NCBI Taxonomy" id="407009"/>
    <lineage>
        <taxon>Eukaryota</taxon>
        <taxon>Metazoa</taxon>
        <taxon>Ecdysozoa</taxon>
        <taxon>Arthropoda</taxon>
        <taxon>Hexapoda</taxon>
        <taxon>Insecta</taxon>
        <taxon>Pterygota</taxon>
        <taxon>Neoptera</taxon>
        <taxon>Paraneoptera</taxon>
        <taxon>Thysanoptera</taxon>
        <taxon>Terebrantia</taxon>
        <taxon>Thripoidea</taxon>
        <taxon>Thripidae</taxon>
        <taxon>Frankliniella</taxon>
    </lineage>
</organism>
<sequence>MFLNTLGISAQTVKTALAKKKHKFGVIPPNKMGKAEKKTPESKKIDQSVRRHIERFPTVESHYCRKSTSIRYIDEHLNRRKM</sequence>
<comment type="caution">
    <text evidence="2">The sequence shown here is derived from an EMBL/GenBank/DDBJ whole genome shotgun (WGS) entry which is preliminary data.</text>
</comment>
<keyword evidence="3" id="KW-1185">Reference proteome</keyword>
<dbReference type="PANTHER" id="PTHR10773:SF19">
    <property type="match status" value="1"/>
</dbReference>
<keyword evidence="2" id="KW-0418">Kinase</keyword>
<dbReference type="Proteomes" id="UP001219518">
    <property type="component" value="Unassembled WGS sequence"/>
</dbReference>
<feature type="region of interest" description="Disordered" evidence="1">
    <location>
        <begin position="26"/>
        <end position="48"/>
    </location>
</feature>